<sequence length="420" mass="48484">MEYEGCELNDSDESPFIITHWWNIDSFCYFSHHFITIPPKVWIDQGHTHGVKVLGTLITEYKDGFLLCNELFTYSSNIDSLIKCMVKLTKLCNFDGWLINIENPLIDGKVDQMWSFLETLTSEIKKLDEGNVVIWYDSVIDTGELKWQNELNEKNVQFFDVCDGIYLNYCWDGIKLDRSRMLATPEKCKNVYVGIDIFGRKTFGGGGFNANVAMEEIKKRNMSTVLFALGWLCEAHQNTCIFKQNEKFFELIKHYLPSRSVKKLPIKTNFKNGFDIECNNSFCYAKSDIQPLFHDKNNVFRDTPKIKSSGGFEISFKSQEKFGEYVVWYFDLIETENKTFNCEVTYEKIKGEGELIIKFVKKSGEAIDFEKNNGTNNNTFNLTFNLSPSSLKSVVLNCKQEEGSETTFLIKGFSLSIDNQ</sequence>
<evidence type="ECO:0000313" key="2">
    <source>
        <dbReference type="Proteomes" id="UP000035681"/>
    </source>
</evidence>
<proteinExistence type="predicted"/>
<dbReference type="AlphaFoldDB" id="A0AAF5D1R6"/>
<feature type="domain" description="Cytosolic endo-beta-N-acetylglucosaminidase TIM barrel" evidence="1">
    <location>
        <begin position="10"/>
        <end position="274"/>
    </location>
</feature>
<dbReference type="PANTHER" id="PTHR13246">
    <property type="entry name" value="ENDO BETA N-ACETYLGLUCOSAMINIDASE"/>
    <property type="match status" value="1"/>
</dbReference>
<protein>
    <recommendedName>
        <fullName evidence="1">Cytosolic endo-beta-N-acetylglucosaminidase TIM barrel domain-containing protein</fullName>
    </recommendedName>
</protein>
<reference evidence="3" key="1">
    <citation type="submission" date="2024-02" db="UniProtKB">
        <authorList>
            <consortium name="WormBaseParasite"/>
        </authorList>
    </citation>
    <scope>IDENTIFICATION</scope>
</reference>
<keyword evidence="2" id="KW-1185">Reference proteome</keyword>
<dbReference type="PANTHER" id="PTHR13246:SF1">
    <property type="entry name" value="CYTOSOLIC ENDO-BETA-N-ACETYLGLUCOSAMINIDASE"/>
    <property type="match status" value="1"/>
</dbReference>
<dbReference type="Pfam" id="PF03644">
    <property type="entry name" value="Glyco_hydro_85"/>
    <property type="match status" value="1"/>
</dbReference>
<dbReference type="GO" id="GO:0033925">
    <property type="term" value="F:mannosyl-glycoprotein endo-beta-N-acetylglucosaminidase activity"/>
    <property type="evidence" value="ECO:0007669"/>
    <property type="project" value="UniProtKB-EC"/>
</dbReference>
<organism evidence="2 3">
    <name type="scientific">Strongyloides stercoralis</name>
    <name type="common">Threadworm</name>
    <dbReference type="NCBI Taxonomy" id="6248"/>
    <lineage>
        <taxon>Eukaryota</taxon>
        <taxon>Metazoa</taxon>
        <taxon>Ecdysozoa</taxon>
        <taxon>Nematoda</taxon>
        <taxon>Chromadorea</taxon>
        <taxon>Rhabditida</taxon>
        <taxon>Tylenchina</taxon>
        <taxon>Panagrolaimomorpha</taxon>
        <taxon>Strongyloidoidea</taxon>
        <taxon>Strongyloididae</taxon>
        <taxon>Strongyloides</taxon>
    </lineage>
</organism>
<name>A0AAF5D1R6_STRER</name>
<evidence type="ECO:0000313" key="3">
    <source>
        <dbReference type="WBParaSite" id="TCONS_00005288.p1"/>
    </source>
</evidence>
<dbReference type="InterPro" id="IPR005201">
    <property type="entry name" value="TIM_ENGase"/>
</dbReference>
<dbReference type="GO" id="GO:0005829">
    <property type="term" value="C:cytosol"/>
    <property type="evidence" value="ECO:0007669"/>
    <property type="project" value="UniProtKB-SubCell"/>
</dbReference>
<dbReference type="InterPro" id="IPR032979">
    <property type="entry name" value="ENGase"/>
</dbReference>
<dbReference type="WBParaSite" id="TCONS_00005288.p1">
    <property type="protein sequence ID" value="TCONS_00005288.p1"/>
    <property type="gene ID" value="XLOC_003612"/>
</dbReference>
<accession>A0AAF5D1R6</accession>
<dbReference type="Gene3D" id="3.20.20.80">
    <property type="entry name" value="Glycosidases"/>
    <property type="match status" value="1"/>
</dbReference>
<evidence type="ECO:0000259" key="1">
    <source>
        <dbReference type="Pfam" id="PF03644"/>
    </source>
</evidence>
<dbReference type="Proteomes" id="UP000035681">
    <property type="component" value="Unplaced"/>
</dbReference>